<dbReference type="AlphaFoldDB" id="A0AAW2YGF9"/>
<accession>A0AAW2YGF9</accession>
<dbReference type="PANTHER" id="PTHR45958">
    <property type="entry name" value="RING-TYPE E3 UBIQUITIN TRANSFERASE"/>
    <property type="match status" value="1"/>
</dbReference>
<dbReference type="PANTHER" id="PTHR45958:SF12">
    <property type="entry name" value="OS01G0948500 PROTEIN"/>
    <property type="match status" value="1"/>
</dbReference>
<protein>
    <recommendedName>
        <fullName evidence="2">ARM repeat superfamily protein</fullName>
    </recommendedName>
</protein>
<dbReference type="EMBL" id="JACGWN010000001">
    <property type="protein sequence ID" value="KAL0464497.1"/>
    <property type="molecule type" value="Genomic_DNA"/>
</dbReference>
<comment type="caution">
    <text evidence="1">The sequence shown here is derived from an EMBL/GenBank/DDBJ whole genome shotgun (WGS) entry which is preliminary data.</text>
</comment>
<dbReference type="SUPFAM" id="SSF48371">
    <property type="entry name" value="ARM repeat"/>
    <property type="match status" value="1"/>
</dbReference>
<name>A0AAW2YGF9_9LAMI</name>
<dbReference type="Gene3D" id="1.25.10.10">
    <property type="entry name" value="Leucine-rich Repeat Variant"/>
    <property type="match status" value="1"/>
</dbReference>
<dbReference type="InterPro" id="IPR052608">
    <property type="entry name" value="U-box_domain_protein"/>
</dbReference>
<reference evidence="1" key="2">
    <citation type="journal article" date="2024" name="Plant">
        <title>Genomic evolution and insights into agronomic trait innovations of Sesamum species.</title>
        <authorList>
            <person name="Miao H."/>
            <person name="Wang L."/>
            <person name="Qu L."/>
            <person name="Liu H."/>
            <person name="Sun Y."/>
            <person name="Le M."/>
            <person name="Wang Q."/>
            <person name="Wei S."/>
            <person name="Zheng Y."/>
            <person name="Lin W."/>
            <person name="Duan Y."/>
            <person name="Cao H."/>
            <person name="Xiong S."/>
            <person name="Wang X."/>
            <person name="Wei L."/>
            <person name="Li C."/>
            <person name="Ma Q."/>
            <person name="Ju M."/>
            <person name="Zhao R."/>
            <person name="Li G."/>
            <person name="Mu C."/>
            <person name="Tian Q."/>
            <person name="Mei H."/>
            <person name="Zhang T."/>
            <person name="Gao T."/>
            <person name="Zhang H."/>
        </authorList>
    </citation>
    <scope>NUCLEOTIDE SEQUENCE</scope>
    <source>
        <strain evidence="1">KEN1</strain>
    </source>
</reference>
<organism evidence="1">
    <name type="scientific">Sesamum latifolium</name>
    <dbReference type="NCBI Taxonomy" id="2727402"/>
    <lineage>
        <taxon>Eukaryota</taxon>
        <taxon>Viridiplantae</taxon>
        <taxon>Streptophyta</taxon>
        <taxon>Embryophyta</taxon>
        <taxon>Tracheophyta</taxon>
        <taxon>Spermatophyta</taxon>
        <taxon>Magnoliopsida</taxon>
        <taxon>eudicotyledons</taxon>
        <taxon>Gunneridae</taxon>
        <taxon>Pentapetalae</taxon>
        <taxon>asterids</taxon>
        <taxon>lamiids</taxon>
        <taxon>Lamiales</taxon>
        <taxon>Pedaliaceae</taxon>
        <taxon>Sesamum</taxon>
    </lineage>
</organism>
<dbReference type="InterPro" id="IPR011989">
    <property type="entry name" value="ARM-like"/>
</dbReference>
<evidence type="ECO:0000313" key="1">
    <source>
        <dbReference type="EMBL" id="KAL0464497.1"/>
    </source>
</evidence>
<reference evidence="1" key="1">
    <citation type="submission" date="2020-06" db="EMBL/GenBank/DDBJ databases">
        <authorList>
            <person name="Li T."/>
            <person name="Hu X."/>
            <person name="Zhang T."/>
            <person name="Song X."/>
            <person name="Zhang H."/>
            <person name="Dai N."/>
            <person name="Sheng W."/>
            <person name="Hou X."/>
            <person name="Wei L."/>
        </authorList>
    </citation>
    <scope>NUCLEOTIDE SEQUENCE</scope>
    <source>
        <strain evidence="1">KEN1</strain>
        <tissue evidence="1">Leaf</tissue>
    </source>
</reference>
<proteinExistence type="predicted"/>
<evidence type="ECO:0008006" key="2">
    <source>
        <dbReference type="Google" id="ProtNLM"/>
    </source>
</evidence>
<dbReference type="InterPro" id="IPR016024">
    <property type="entry name" value="ARM-type_fold"/>
</dbReference>
<sequence>MASVMSSIHANPTPTTVQLAESIAGILIRFTVPTDKRLQRYSVENGVIPVLLNLLSISSETAKSNAAFCLAQLSQNSFHLTGAIAPLAQVLDGNERGADEAVLSCISTLLHDETWERGCDYIIKTSGVRPIIKVLESGSLKSQDKALYILETVSRVESHRAEYGESAQVVLTHLAQKGDPMLKPRVDKLLAQLEQFQLQSTKY</sequence>
<gene>
    <name evidence="1" type="ORF">Slati_0337300</name>
</gene>